<dbReference type="GO" id="GO:0005886">
    <property type="term" value="C:plasma membrane"/>
    <property type="evidence" value="ECO:0007669"/>
    <property type="project" value="TreeGrafter"/>
</dbReference>
<evidence type="ECO:0000256" key="2">
    <source>
        <dbReference type="ARBA" id="ARBA00009634"/>
    </source>
</evidence>
<dbReference type="InterPro" id="IPR001611">
    <property type="entry name" value="Leu-rich_rpt"/>
</dbReference>
<dbReference type="OrthoDB" id="6075019at2759"/>
<dbReference type="SUPFAM" id="SSF52047">
    <property type="entry name" value="RNI-like"/>
    <property type="match status" value="1"/>
</dbReference>
<evidence type="ECO:0000256" key="1">
    <source>
        <dbReference type="ARBA" id="ARBA00004479"/>
    </source>
</evidence>
<evidence type="ECO:0000256" key="11">
    <source>
        <dbReference type="SAM" id="Phobius"/>
    </source>
</evidence>
<keyword evidence="3" id="KW-0433">Leucine-rich repeat</keyword>
<dbReference type="SUPFAM" id="SSF52200">
    <property type="entry name" value="Toll/Interleukin receptor TIR domain"/>
    <property type="match status" value="1"/>
</dbReference>
<dbReference type="InterPro" id="IPR003591">
    <property type="entry name" value="Leu-rich_rpt_typical-subtyp"/>
</dbReference>
<keyword evidence="4 11" id="KW-0812">Transmembrane</keyword>
<dbReference type="InterPro" id="IPR032675">
    <property type="entry name" value="LRR_dom_sf"/>
</dbReference>
<dbReference type="AlphaFoldDB" id="A0A6J8ER33"/>
<reference evidence="13 14" key="1">
    <citation type="submission" date="2020-06" db="EMBL/GenBank/DDBJ databases">
        <authorList>
            <person name="Li R."/>
            <person name="Bekaert M."/>
        </authorList>
    </citation>
    <scope>NUCLEOTIDE SEQUENCE [LARGE SCALE GENOMIC DNA]</scope>
    <source>
        <strain evidence="14">wild</strain>
    </source>
</reference>
<accession>A0A6J8ER33</accession>
<dbReference type="Pfam" id="PF13855">
    <property type="entry name" value="LRR_8"/>
    <property type="match status" value="2"/>
</dbReference>
<protein>
    <submittedName>
        <fullName evidence="13">TLR13</fullName>
    </submittedName>
</protein>
<feature type="transmembrane region" description="Helical" evidence="11">
    <location>
        <begin position="676"/>
        <end position="697"/>
    </location>
</feature>
<comment type="subcellular location">
    <subcellularLocation>
        <location evidence="1">Membrane</location>
        <topology evidence="1">Single-pass type I membrane protein</topology>
    </subcellularLocation>
</comment>
<keyword evidence="10" id="KW-0325">Glycoprotein</keyword>
<dbReference type="Gene3D" id="3.80.10.10">
    <property type="entry name" value="Ribonuclease Inhibitor"/>
    <property type="match status" value="3"/>
</dbReference>
<keyword evidence="14" id="KW-1185">Reference proteome</keyword>
<dbReference type="SMART" id="SM00365">
    <property type="entry name" value="LRR_SD22"/>
    <property type="match status" value="6"/>
</dbReference>
<dbReference type="EMBL" id="CACVKT020009469">
    <property type="protein sequence ID" value="CAC5421975.1"/>
    <property type="molecule type" value="Genomic_DNA"/>
</dbReference>
<sequence>MLMVTVSDARQTLTQKHHCTRNTYLNMIKILVISTFVLCLDFKGKSLEMNSCEMDIKAKEVDCTHQNLSKVTNCLKNTKTLILARNNIYEIPDDSFVHCVRLKDLNLARNKIERLFPRSFKGLEGLLSLNLENNNIGKNNSFMKTSLTYLRKLQYLNIKNNSILSFPDLTALISLKTLSINFIKEVAIGEHLKGLKSLLTLDMSGPRSSCKPLILTSDTFSGLHSLHSLDLSKNRILKIWKGTFVHLRNLHFLDISFNKDLGFLGVENVTHDLPMTAIEIFKFQMVIPTLSAFTMILKNYLEELNKTKLREIYADSNRISLVDKGVIPILPKTLEKISINDNFLIPGTYLSEVQRLPIKILNVSSSITHQVINEDSIWPWCIDAISGFDFDFFFDGSSQSESVKEKMKLATANLESLNISYFMATSLPKTLREVNVRGGALQFEIPEVHFKDNELERVDLSFNKFRSLIGPLNNLLKLNYLDLSSNNCPDISNVFFSGTPNIKTLMFQNNCLGIVLSTREGEEVFRSLKKLETINLSDNKIHFLPKMIFRTQNEMKEISLRKNSIEKFQLKLNHMKNLSFLDISNNNIRNIDPDQTAELETIAKENGKFRLDLRGNPIQCTCKNIKFLKWIASTKVILQSVSSYICEFANETKVLLKNPTEIYKLLEKECSSSWEVILVVSITFIIFVVILVCGLIYRYRWKLRYLFFMAKSRYKRTSNVFPDEQIYDYDAFISYEDEDQYFVHNTLLTNIERDGQFKVCVHKRDFIAGNEIAANITDAIHRSRKTVCIITRNFLNSY</sequence>
<comment type="similarity">
    <text evidence="2">Belongs to the Toll-like receptor family.</text>
</comment>
<dbReference type="Proteomes" id="UP000507470">
    <property type="component" value="Unassembled WGS sequence"/>
</dbReference>
<dbReference type="PROSITE" id="PS50104">
    <property type="entry name" value="TIR"/>
    <property type="match status" value="1"/>
</dbReference>
<dbReference type="SMART" id="SM00369">
    <property type="entry name" value="LRR_TYP"/>
    <property type="match status" value="7"/>
</dbReference>
<proteinExistence type="inferred from homology"/>
<evidence type="ECO:0000256" key="3">
    <source>
        <dbReference type="ARBA" id="ARBA00022614"/>
    </source>
</evidence>
<evidence type="ECO:0000256" key="10">
    <source>
        <dbReference type="ARBA" id="ARBA00023180"/>
    </source>
</evidence>
<evidence type="ECO:0000259" key="12">
    <source>
        <dbReference type="PROSITE" id="PS50104"/>
    </source>
</evidence>
<evidence type="ECO:0000256" key="9">
    <source>
        <dbReference type="ARBA" id="ARBA00023170"/>
    </source>
</evidence>
<dbReference type="PROSITE" id="PS51450">
    <property type="entry name" value="LRR"/>
    <property type="match status" value="4"/>
</dbReference>
<evidence type="ECO:0000256" key="6">
    <source>
        <dbReference type="ARBA" id="ARBA00022737"/>
    </source>
</evidence>
<dbReference type="GO" id="GO:0004888">
    <property type="term" value="F:transmembrane signaling receptor activity"/>
    <property type="evidence" value="ECO:0007669"/>
    <property type="project" value="InterPro"/>
</dbReference>
<feature type="domain" description="TIR" evidence="12">
    <location>
        <begin position="727"/>
        <end position="798"/>
    </location>
</feature>
<evidence type="ECO:0000256" key="4">
    <source>
        <dbReference type="ARBA" id="ARBA00022692"/>
    </source>
</evidence>
<dbReference type="Pfam" id="PF00560">
    <property type="entry name" value="LRR_1"/>
    <property type="match status" value="1"/>
</dbReference>
<keyword evidence="8 11" id="KW-0472">Membrane</keyword>
<keyword evidence="9" id="KW-0675">Receptor</keyword>
<dbReference type="GO" id="GO:0002224">
    <property type="term" value="P:toll-like receptor signaling pathway"/>
    <property type="evidence" value="ECO:0007669"/>
    <property type="project" value="InterPro"/>
</dbReference>
<keyword evidence="7 11" id="KW-1133">Transmembrane helix</keyword>
<gene>
    <name evidence="13" type="ORF">MCOR_54050</name>
</gene>
<dbReference type="Gene3D" id="3.40.50.10140">
    <property type="entry name" value="Toll/interleukin-1 receptor homology (TIR) domain"/>
    <property type="match status" value="1"/>
</dbReference>
<evidence type="ECO:0000313" key="13">
    <source>
        <dbReference type="EMBL" id="CAC5421975.1"/>
    </source>
</evidence>
<dbReference type="PANTHER" id="PTHR24365">
    <property type="entry name" value="TOLL-LIKE RECEPTOR"/>
    <property type="match status" value="1"/>
</dbReference>
<dbReference type="InterPro" id="IPR000157">
    <property type="entry name" value="TIR_dom"/>
</dbReference>
<dbReference type="Pfam" id="PF01582">
    <property type="entry name" value="TIR"/>
    <property type="match status" value="1"/>
</dbReference>
<evidence type="ECO:0000256" key="8">
    <source>
        <dbReference type="ARBA" id="ARBA00023136"/>
    </source>
</evidence>
<dbReference type="InterPro" id="IPR035897">
    <property type="entry name" value="Toll_tir_struct_dom_sf"/>
</dbReference>
<keyword evidence="6" id="KW-0677">Repeat</keyword>
<evidence type="ECO:0000256" key="7">
    <source>
        <dbReference type="ARBA" id="ARBA00022989"/>
    </source>
</evidence>
<dbReference type="PANTHER" id="PTHR24365:SF530">
    <property type="entry name" value="MSTPROX-RELATED"/>
    <property type="match status" value="1"/>
</dbReference>
<dbReference type="InterPro" id="IPR017241">
    <property type="entry name" value="Toll-like_receptor"/>
</dbReference>
<evidence type="ECO:0000313" key="14">
    <source>
        <dbReference type="Proteomes" id="UP000507470"/>
    </source>
</evidence>
<dbReference type="GO" id="GO:0006955">
    <property type="term" value="P:immune response"/>
    <property type="evidence" value="ECO:0007669"/>
    <property type="project" value="InterPro"/>
</dbReference>
<name>A0A6J8ER33_MYTCO</name>
<keyword evidence="5" id="KW-0732">Signal</keyword>
<evidence type="ECO:0000256" key="5">
    <source>
        <dbReference type="ARBA" id="ARBA00022729"/>
    </source>
</evidence>
<dbReference type="PIRSF" id="PIRSF037595">
    <property type="entry name" value="Toll-like_receptor"/>
    <property type="match status" value="1"/>
</dbReference>
<organism evidence="13 14">
    <name type="scientific">Mytilus coruscus</name>
    <name type="common">Sea mussel</name>
    <dbReference type="NCBI Taxonomy" id="42192"/>
    <lineage>
        <taxon>Eukaryota</taxon>
        <taxon>Metazoa</taxon>
        <taxon>Spiralia</taxon>
        <taxon>Lophotrochozoa</taxon>
        <taxon>Mollusca</taxon>
        <taxon>Bivalvia</taxon>
        <taxon>Autobranchia</taxon>
        <taxon>Pteriomorphia</taxon>
        <taxon>Mytilida</taxon>
        <taxon>Mytiloidea</taxon>
        <taxon>Mytilidae</taxon>
        <taxon>Mytilinae</taxon>
        <taxon>Mytilus</taxon>
    </lineage>
</organism>